<dbReference type="Proteomes" id="UP001165079">
    <property type="component" value="Unassembled WGS sequence"/>
</dbReference>
<sequence length="169" mass="18126">MLRRLARKPLTWVIIAVLIAGAGFGLYWFQPWRLWTASTAHDALPVVTASDSATPGPVLLASGTFVAHEHETTGTVQLVRQPDGGVVLAIAGLATSDGPDVHVWLTDQAVTADGWKVFDDGYHREIGKLRANNGDQVYDVPADVDLAKVTSVSIWCERFSVSFGAATLA</sequence>
<evidence type="ECO:0000313" key="4">
    <source>
        <dbReference type="Proteomes" id="UP001165079"/>
    </source>
</evidence>
<dbReference type="AlphaFoldDB" id="A0A9W6SRE8"/>
<organism evidence="3 4">
    <name type="scientific">Actinorhabdospora filicis</name>
    <dbReference type="NCBI Taxonomy" id="1785913"/>
    <lineage>
        <taxon>Bacteria</taxon>
        <taxon>Bacillati</taxon>
        <taxon>Actinomycetota</taxon>
        <taxon>Actinomycetes</taxon>
        <taxon>Micromonosporales</taxon>
        <taxon>Micromonosporaceae</taxon>
        <taxon>Actinorhabdospora</taxon>
    </lineage>
</organism>
<dbReference type="Pfam" id="PF10517">
    <property type="entry name" value="DM13"/>
    <property type="match status" value="1"/>
</dbReference>
<comment type="caution">
    <text evidence="3">The sequence shown here is derived from an EMBL/GenBank/DDBJ whole genome shotgun (WGS) entry which is preliminary data.</text>
</comment>
<evidence type="ECO:0000259" key="2">
    <source>
        <dbReference type="PROSITE" id="PS51549"/>
    </source>
</evidence>
<protein>
    <recommendedName>
        <fullName evidence="2">DM13 domain-containing protein</fullName>
    </recommendedName>
</protein>
<dbReference type="RefSeq" id="WP_285666274.1">
    <property type="nucleotide sequence ID" value="NZ_BSTX01000004.1"/>
</dbReference>
<dbReference type="PROSITE" id="PS51549">
    <property type="entry name" value="DM13"/>
    <property type="match status" value="1"/>
</dbReference>
<evidence type="ECO:0000256" key="1">
    <source>
        <dbReference type="SAM" id="Phobius"/>
    </source>
</evidence>
<keyword evidence="1" id="KW-0812">Transmembrane</keyword>
<reference evidence="3" key="1">
    <citation type="submission" date="2023-03" db="EMBL/GenBank/DDBJ databases">
        <title>Actinorhabdospora filicis NBRC 111898.</title>
        <authorList>
            <person name="Ichikawa N."/>
            <person name="Sato H."/>
            <person name="Tonouchi N."/>
        </authorList>
    </citation>
    <scope>NUCLEOTIDE SEQUENCE</scope>
    <source>
        <strain evidence="3">NBRC 111898</strain>
    </source>
</reference>
<accession>A0A9W6SRE8</accession>
<proteinExistence type="predicted"/>
<dbReference type="InterPro" id="IPR019545">
    <property type="entry name" value="DM13_domain"/>
</dbReference>
<feature type="transmembrane region" description="Helical" evidence="1">
    <location>
        <begin position="12"/>
        <end position="29"/>
    </location>
</feature>
<keyword evidence="4" id="KW-1185">Reference proteome</keyword>
<evidence type="ECO:0000313" key="3">
    <source>
        <dbReference type="EMBL" id="GLZ80973.1"/>
    </source>
</evidence>
<dbReference type="EMBL" id="BSTX01000004">
    <property type="protein sequence ID" value="GLZ80973.1"/>
    <property type="molecule type" value="Genomic_DNA"/>
</dbReference>
<name>A0A9W6SRE8_9ACTN</name>
<keyword evidence="1" id="KW-0472">Membrane</keyword>
<feature type="domain" description="DM13" evidence="2">
    <location>
        <begin position="63"/>
        <end position="169"/>
    </location>
</feature>
<gene>
    <name evidence="3" type="ORF">Afil01_57800</name>
</gene>
<keyword evidence="1" id="KW-1133">Transmembrane helix</keyword>